<name>A0A5Q0BMI1_9GAMM</name>
<dbReference type="InterPro" id="IPR018181">
    <property type="entry name" value="Heat_shock_70_CS"/>
</dbReference>
<dbReference type="Proteomes" id="UP000325755">
    <property type="component" value="Chromosome"/>
</dbReference>
<dbReference type="AlphaFoldDB" id="A0A5Q0BMI1"/>
<dbReference type="RefSeq" id="WP_153248925.1">
    <property type="nucleotide sequence ID" value="NZ_CP044205.1"/>
</dbReference>
<keyword evidence="2" id="KW-0547">Nucleotide-binding</keyword>
<dbReference type="PANTHER" id="PTHR42749:SF1">
    <property type="entry name" value="CELL SHAPE-DETERMINING PROTEIN MREB"/>
    <property type="match status" value="1"/>
</dbReference>
<dbReference type="PRINTS" id="PR00301">
    <property type="entry name" value="HEATSHOCK70"/>
</dbReference>
<evidence type="ECO:0000313" key="5">
    <source>
        <dbReference type="Proteomes" id="UP000325755"/>
    </source>
</evidence>
<reference evidence="4 5" key="1">
    <citation type="submission" date="2019-09" db="EMBL/GenBank/DDBJ databases">
        <title>Ecophysiology of the spiral-shaped methanotroph Methylospira mobilis as revealed by the complete genome sequence.</title>
        <authorList>
            <person name="Oshkin I.Y."/>
            <person name="Dedysh S.N."/>
            <person name="Miroshnikov K."/>
            <person name="Danilova O.V."/>
            <person name="Hakobyan A."/>
            <person name="Liesack W."/>
        </authorList>
    </citation>
    <scope>NUCLEOTIDE SEQUENCE [LARGE SCALE GENOMIC DNA]</scope>
    <source>
        <strain evidence="4 5">Shm1</strain>
    </source>
</reference>
<dbReference type="Gene3D" id="3.30.420.40">
    <property type="match status" value="2"/>
</dbReference>
<gene>
    <name evidence="4" type="ORF">F6R98_10200</name>
</gene>
<proteinExistence type="inferred from homology"/>
<dbReference type="KEGG" id="mmob:F6R98_10200"/>
<dbReference type="GO" id="GO:0140662">
    <property type="term" value="F:ATP-dependent protein folding chaperone"/>
    <property type="evidence" value="ECO:0007669"/>
    <property type="project" value="InterPro"/>
</dbReference>
<protein>
    <submittedName>
        <fullName evidence="4">Hsp70 family protein</fullName>
    </submittedName>
</protein>
<dbReference type="EMBL" id="CP044205">
    <property type="protein sequence ID" value="QFY42936.1"/>
    <property type="molecule type" value="Genomic_DNA"/>
</dbReference>
<comment type="similarity">
    <text evidence="1">Belongs to the heat shock protein 70 family.</text>
</comment>
<dbReference type="OrthoDB" id="580874at2"/>
<sequence length="929" mass="102365">MSNAESPRYLIGIDLGTTHTAVAFTDLIQARRTQPELELFHIPQLIAPGKVEARSLLPSLRYHPAIDELAATDLLLPWQREYEPGSPVHGELARLLGAKSQGRLVSSAKSWLSHSLIDRHAPILPWDAVEDAARISPVEASAGYLSYVRDTWNHQRPLFPLENQDIVLTVPASFDETARKLTLNASNDAGLTRIHLIEEPLAACYAWLWQHRDTLKSHLANVSLLLVIDVGGGTTDLTLISVTQGDQAPELKRIAVSNHLMLGGDNIDLMMAHHAEQQLTGGVQRLSAAEFGQLTHQCRLAKEKILSADAPETLTLTLLGSGAQIIGGARSVTLDRDEVKTQILDGFLPFVALGAGIQQKRSGVTGLGLPYCSDPAITRHISAFLSLHGCSADNSDRGIPDAVLFNGGLFNSPYTTRRILDQLTQWRGVAPIELVNQDTGTAVARGAVAYGLSRRGVAIHKVGGGSARSYFLQLPAERDQENPGICLLPKGTETETEIPLESKTFSLTLGQTVSFQIFSTTEELAVTAGSLVDLNHERFLPLPPLLLAFNLETESGRTDAPVKLVSCLTEIGTMEVGCLSLDEPERRWNMAFELRGAQPVSDSRLQTASHPGLDEALALIRPTFEKKSREVDSRKIKNLRQDLENILGARDTWNIGLLRRLFDELMLGLSQRKRSAVHERLWLNLAGYCLRPGYGDPTDPSRIICLLDIYAQGIQYTKETRNWAEWWTLWRRIAGGLNQQAQERIYSSITGFINPENAKRKNLQASGAQKAFEDMVRLAGSLERIAIPQKTELGGWLAQRLEKAAEAAAAWWALGRIGNRIPLYGSCHTVVSASTGQEWLHLLLEQDWKRNRQAAFSATLIARMSGDRSRDIDQQTRALVADKLTRAKMPENWLAMVNNLQPIDLSDENRALGEMLPPGLKLVSNGSPE</sequence>
<dbReference type="InterPro" id="IPR013126">
    <property type="entry name" value="Hsp_70_fam"/>
</dbReference>
<dbReference type="SUPFAM" id="SSF53067">
    <property type="entry name" value="Actin-like ATPase domain"/>
    <property type="match status" value="2"/>
</dbReference>
<dbReference type="InParanoid" id="A0A5Q0BMI1"/>
<evidence type="ECO:0000313" key="4">
    <source>
        <dbReference type="EMBL" id="QFY42936.1"/>
    </source>
</evidence>
<organism evidence="4 5">
    <name type="scientific">Candidatus Methylospira mobilis</name>
    <dbReference type="NCBI Taxonomy" id="1808979"/>
    <lineage>
        <taxon>Bacteria</taxon>
        <taxon>Pseudomonadati</taxon>
        <taxon>Pseudomonadota</taxon>
        <taxon>Gammaproteobacteria</taxon>
        <taxon>Methylococcales</taxon>
        <taxon>Methylococcaceae</taxon>
        <taxon>Candidatus Methylospira</taxon>
    </lineage>
</organism>
<dbReference type="Pfam" id="PF12531">
    <property type="entry name" value="DUF3731"/>
    <property type="match status" value="1"/>
</dbReference>
<dbReference type="Pfam" id="PF00012">
    <property type="entry name" value="HSP70"/>
    <property type="match status" value="1"/>
</dbReference>
<dbReference type="CDD" id="cd10170">
    <property type="entry name" value="ASKHA_NBD_HSP70"/>
    <property type="match status" value="1"/>
</dbReference>
<evidence type="ECO:0000256" key="1">
    <source>
        <dbReference type="ARBA" id="ARBA00007381"/>
    </source>
</evidence>
<dbReference type="GO" id="GO:0005524">
    <property type="term" value="F:ATP binding"/>
    <property type="evidence" value="ECO:0007669"/>
    <property type="project" value="UniProtKB-KW"/>
</dbReference>
<evidence type="ECO:0000256" key="3">
    <source>
        <dbReference type="ARBA" id="ARBA00022840"/>
    </source>
</evidence>
<dbReference type="PROSITE" id="PS00329">
    <property type="entry name" value="HSP70_2"/>
    <property type="match status" value="1"/>
</dbReference>
<keyword evidence="3" id="KW-0067">ATP-binding</keyword>
<dbReference type="PANTHER" id="PTHR42749">
    <property type="entry name" value="CELL SHAPE-DETERMINING PROTEIN MREB"/>
    <property type="match status" value="1"/>
</dbReference>
<evidence type="ECO:0000256" key="2">
    <source>
        <dbReference type="ARBA" id="ARBA00022741"/>
    </source>
</evidence>
<accession>A0A5Q0BMI1</accession>
<keyword evidence="5" id="KW-1185">Reference proteome</keyword>
<dbReference type="InterPro" id="IPR043129">
    <property type="entry name" value="ATPase_NBD"/>
</dbReference>
<dbReference type="InterPro" id="IPR021030">
    <property type="entry name" value="DUF3731"/>
</dbReference>